<dbReference type="InterPro" id="IPR026283">
    <property type="entry name" value="B-gal_1-like"/>
</dbReference>
<feature type="domain" description="CBM1" evidence="8">
    <location>
        <begin position="17"/>
        <end position="53"/>
    </location>
</feature>
<dbReference type="PROSITE" id="PS51164">
    <property type="entry name" value="CBM1_2"/>
    <property type="match status" value="1"/>
</dbReference>
<dbReference type="Pfam" id="PF01301">
    <property type="entry name" value="Glyco_hydro_35"/>
    <property type="match status" value="1"/>
</dbReference>
<dbReference type="Pfam" id="PF21317">
    <property type="entry name" value="BetaGal_ABD_1"/>
    <property type="match status" value="1"/>
</dbReference>
<dbReference type="Gene3D" id="2.60.120.260">
    <property type="entry name" value="Galactose-binding domain-like"/>
    <property type="match status" value="2"/>
</dbReference>
<feature type="signal peptide" evidence="7">
    <location>
        <begin position="1"/>
        <end position="17"/>
    </location>
</feature>
<evidence type="ECO:0000256" key="2">
    <source>
        <dbReference type="ARBA" id="ARBA00022729"/>
    </source>
</evidence>
<dbReference type="InterPro" id="IPR031330">
    <property type="entry name" value="Gly_Hdrlase_35_cat"/>
</dbReference>
<dbReference type="PROSITE" id="PS01182">
    <property type="entry name" value="GLYCOSYL_HYDROL_F35"/>
    <property type="match status" value="1"/>
</dbReference>
<evidence type="ECO:0000313" key="9">
    <source>
        <dbReference type="EMBL" id="KAL2066801.1"/>
    </source>
</evidence>
<organism evidence="9 10">
    <name type="scientific">Oculimacula yallundae</name>
    <dbReference type="NCBI Taxonomy" id="86028"/>
    <lineage>
        <taxon>Eukaryota</taxon>
        <taxon>Fungi</taxon>
        <taxon>Dikarya</taxon>
        <taxon>Ascomycota</taxon>
        <taxon>Pezizomycotina</taxon>
        <taxon>Leotiomycetes</taxon>
        <taxon>Helotiales</taxon>
        <taxon>Ploettnerulaceae</taxon>
        <taxon>Oculimacula</taxon>
    </lineage>
</organism>
<keyword evidence="3 5" id="KW-0378">Hydrolase</keyword>
<evidence type="ECO:0000256" key="5">
    <source>
        <dbReference type="RuleBase" id="RU000675"/>
    </source>
</evidence>
<comment type="catalytic activity">
    <reaction evidence="5">
        <text>Hydrolysis of terminal non-reducing beta-D-galactose residues in beta-D-galactosides.</text>
        <dbReference type="EC" id="3.2.1.23"/>
    </reaction>
</comment>
<protein>
    <recommendedName>
        <fullName evidence="5">Beta-galactosidase</fullName>
        <ecNumber evidence="5">3.2.1.23</ecNumber>
    </recommendedName>
</protein>
<evidence type="ECO:0000259" key="8">
    <source>
        <dbReference type="PROSITE" id="PS51164"/>
    </source>
</evidence>
<dbReference type="SMART" id="SM00236">
    <property type="entry name" value="fCBD"/>
    <property type="match status" value="1"/>
</dbReference>
<dbReference type="SUPFAM" id="SSF49785">
    <property type="entry name" value="Galactose-binding domain-like"/>
    <property type="match status" value="1"/>
</dbReference>
<dbReference type="Gene3D" id="3.20.20.80">
    <property type="entry name" value="Glycosidases"/>
    <property type="match status" value="1"/>
</dbReference>
<dbReference type="PRINTS" id="PR00742">
    <property type="entry name" value="GLHYDRLASE35"/>
</dbReference>
<dbReference type="InterPro" id="IPR035971">
    <property type="entry name" value="CBD_sf"/>
</dbReference>
<dbReference type="InterPro" id="IPR048912">
    <property type="entry name" value="BetaGal1-like_ABD1"/>
</dbReference>
<evidence type="ECO:0000256" key="6">
    <source>
        <dbReference type="RuleBase" id="RU003679"/>
    </source>
</evidence>
<proteinExistence type="inferred from homology"/>
<evidence type="ECO:0000313" key="10">
    <source>
        <dbReference type="Proteomes" id="UP001595075"/>
    </source>
</evidence>
<dbReference type="InterPro" id="IPR000254">
    <property type="entry name" value="CBD"/>
</dbReference>
<sequence length="683" mass="73822">MRFFILTVVSLASIVAGQQKLGDKCGGQSWTGTTECVFGAACIYQDEYNSRCLPTDTDDALQSQSIETTIDTPQHLEIRATGNFTWDRKTFYVNGQPFQIIGGQIDPQRVPRDYWAQRIQMAKSMGLNTVFSYVYWQDIEPHQGQFNFTGKNDIAAWFQEIQKAGMKAILRPGPYICGERDYGGLPGWLSQISGLRIRSNNAPFLSATGNYFAKLGAQVQSSLISAGGPILMVQIENEYGYVGGDHSYTGALSNLLKTSFPNMKQYTNDGSQSGAIKNGQVPGALSVIDGTDTKKGFTLRDQVITDQSSLGPLMNGEYWIRWFDAWGSRNGHSSYDGDTGGRAGRASELDWILSNGHHFSIYMFHGGTSFAFGAGSADAKPVSAFTTSYDYGAPLGETGRPASIYTDFRNTIIKHVANTPAVPSTPPLTTVADFALTPMQGLLDNLPTPRTSSSPLSMEATGQVFGYILYESIVTTAASGKVQPGPGAPRDRVIVYVNGQKKGVIDGIYKTPATVNVNLNKGDKLWLLVENLGRADNGFSDQTKGIVGAVTVGSTTISGWNHYNFPLESAPSLNGAKTVVAGSPPVWYRGTFTTNESGMAADTFLSLPGGVKGVVFVNGYNLGRYWTIGPQQELFVPGCYLRQGAANEVLVLELEPGTTNRVARGTATRTWKNNPDPDCNGCS</sequence>
<gene>
    <name evidence="9" type="ORF">VTL71DRAFT_1225</name>
</gene>
<comment type="caution">
    <text evidence="9">The sequence shown here is derived from an EMBL/GenBank/DDBJ whole genome shotgun (WGS) entry which is preliminary data.</text>
</comment>
<reference evidence="9 10" key="1">
    <citation type="journal article" date="2024" name="Commun. Biol.">
        <title>Comparative genomic analysis of thermophilic fungi reveals convergent evolutionary adaptations and gene losses.</title>
        <authorList>
            <person name="Steindorff A.S."/>
            <person name="Aguilar-Pontes M.V."/>
            <person name="Robinson A.J."/>
            <person name="Andreopoulos B."/>
            <person name="LaButti K."/>
            <person name="Kuo A."/>
            <person name="Mondo S."/>
            <person name="Riley R."/>
            <person name="Otillar R."/>
            <person name="Haridas S."/>
            <person name="Lipzen A."/>
            <person name="Grimwood J."/>
            <person name="Schmutz J."/>
            <person name="Clum A."/>
            <person name="Reid I.D."/>
            <person name="Moisan M.C."/>
            <person name="Butler G."/>
            <person name="Nguyen T.T.M."/>
            <person name="Dewar K."/>
            <person name="Conant G."/>
            <person name="Drula E."/>
            <person name="Henrissat B."/>
            <person name="Hansel C."/>
            <person name="Singer S."/>
            <person name="Hutchinson M.I."/>
            <person name="de Vries R.P."/>
            <person name="Natvig D.O."/>
            <person name="Powell A.J."/>
            <person name="Tsang A."/>
            <person name="Grigoriev I.V."/>
        </authorList>
    </citation>
    <scope>NUCLEOTIDE SEQUENCE [LARGE SCALE GENOMIC DNA]</scope>
    <source>
        <strain evidence="9 10">CBS 494.80</strain>
    </source>
</reference>
<dbReference type="InterPro" id="IPR017853">
    <property type="entry name" value="GH"/>
</dbReference>
<keyword evidence="4 5" id="KW-0326">Glycosidase</keyword>
<dbReference type="SUPFAM" id="SSF57180">
    <property type="entry name" value="Cellulose-binding domain"/>
    <property type="match status" value="1"/>
</dbReference>
<dbReference type="EMBL" id="JAZHXI010000010">
    <property type="protein sequence ID" value="KAL2066801.1"/>
    <property type="molecule type" value="Genomic_DNA"/>
</dbReference>
<dbReference type="InterPro" id="IPR048913">
    <property type="entry name" value="BetaGal_gal-bd"/>
</dbReference>
<dbReference type="Pfam" id="PF21467">
    <property type="entry name" value="BetaGal_gal-bd"/>
    <property type="match status" value="1"/>
</dbReference>
<evidence type="ECO:0000256" key="3">
    <source>
        <dbReference type="ARBA" id="ARBA00022801"/>
    </source>
</evidence>
<evidence type="ECO:0000256" key="7">
    <source>
        <dbReference type="SAM" id="SignalP"/>
    </source>
</evidence>
<evidence type="ECO:0000256" key="1">
    <source>
        <dbReference type="ARBA" id="ARBA00009809"/>
    </source>
</evidence>
<dbReference type="PIRSF" id="PIRSF006336">
    <property type="entry name" value="B-gal"/>
    <property type="match status" value="1"/>
</dbReference>
<dbReference type="Proteomes" id="UP001595075">
    <property type="component" value="Unassembled WGS sequence"/>
</dbReference>
<dbReference type="EC" id="3.2.1.23" evidence="5"/>
<keyword evidence="10" id="KW-1185">Reference proteome</keyword>
<accession>A0ABR4CBF6</accession>
<evidence type="ECO:0000256" key="4">
    <source>
        <dbReference type="ARBA" id="ARBA00023295"/>
    </source>
</evidence>
<feature type="chain" id="PRO_5046972495" description="Beta-galactosidase" evidence="7">
    <location>
        <begin position="18"/>
        <end position="683"/>
    </location>
</feature>
<name>A0ABR4CBF6_9HELO</name>
<dbReference type="SUPFAM" id="SSF51445">
    <property type="entry name" value="(Trans)glycosidases"/>
    <property type="match status" value="1"/>
</dbReference>
<dbReference type="Pfam" id="PF00734">
    <property type="entry name" value="CBM_1"/>
    <property type="match status" value="1"/>
</dbReference>
<comment type="similarity">
    <text evidence="1 6">Belongs to the glycosyl hydrolase 35 family.</text>
</comment>
<dbReference type="InterPro" id="IPR008979">
    <property type="entry name" value="Galactose-bd-like_sf"/>
</dbReference>
<dbReference type="InterPro" id="IPR001944">
    <property type="entry name" value="Glycoside_Hdrlase_35"/>
</dbReference>
<dbReference type="PANTHER" id="PTHR23421">
    <property type="entry name" value="BETA-GALACTOSIDASE RELATED"/>
    <property type="match status" value="1"/>
</dbReference>
<keyword evidence="2 7" id="KW-0732">Signal</keyword>
<dbReference type="InterPro" id="IPR019801">
    <property type="entry name" value="Glyco_hydro_35_CS"/>
</dbReference>